<dbReference type="AlphaFoldDB" id="A0A2K1KE36"/>
<dbReference type="InParanoid" id="A0A2K1KE36"/>
<organism evidence="1">
    <name type="scientific">Physcomitrium patens</name>
    <name type="common">Spreading-leaved earth moss</name>
    <name type="synonym">Physcomitrella patens</name>
    <dbReference type="NCBI Taxonomy" id="3218"/>
    <lineage>
        <taxon>Eukaryota</taxon>
        <taxon>Viridiplantae</taxon>
        <taxon>Streptophyta</taxon>
        <taxon>Embryophyta</taxon>
        <taxon>Bryophyta</taxon>
        <taxon>Bryophytina</taxon>
        <taxon>Bryopsida</taxon>
        <taxon>Funariidae</taxon>
        <taxon>Funariales</taxon>
        <taxon>Funariaceae</taxon>
        <taxon>Physcomitrium</taxon>
    </lineage>
</organism>
<dbReference type="Gramene" id="Pp3c6_2830V3.1">
    <property type="protein sequence ID" value="PAC:32976624.CDS.1"/>
    <property type="gene ID" value="Pp3c6_2830"/>
</dbReference>
<protein>
    <submittedName>
        <fullName evidence="1 2">Uncharacterized protein</fullName>
    </submittedName>
</protein>
<evidence type="ECO:0000313" key="1">
    <source>
        <dbReference type="EMBL" id="PNR52046.1"/>
    </source>
</evidence>
<accession>A0A2K1KE36</accession>
<reference evidence="2" key="3">
    <citation type="submission" date="2020-12" db="UniProtKB">
        <authorList>
            <consortium name="EnsemblPlants"/>
        </authorList>
    </citation>
    <scope>IDENTIFICATION</scope>
</reference>
<sequence>MAPESLRMLPKRKVFNKEWIYQAPDRFRLEAHNTSSAVRCELVREVLLFVPWCARIGTKASLRILN</sequence>
<proteinExistence type="predicted"/>
<dbReference type="Proteomes" id="UP000006727">
    <property type="component" value="Chromosome 6"/>
</dbReference>
<evidence type="ECO:0000313" key="2">
    <source>
        <dbReference type="EnsemblPlants" id="PAC:32976624.CDS.1"/>
    </source>
</evidence>
<dbReference type="PaxDb" id="3218-PP1S77_194V6.1"/>
<reference evidence="1 3" key="2">
    <citation type="journal article" date="2018" name="Plant J.">
        <title>The Physcomitrella patens chromosome-scale assembly reveals moss genome structure and evolution.</title>
        <authorList>
            <person name="Lang D."/>
            <person name="Ullrich K.K."/>
            <person name="Murat F."/>
            <person name="Fuchs J."/>
            <person name="Jenkins J."/>
            <person name="Haas F.B."/>
            <person name="Piednoel M."/>
            <person name="Gundlach H."/>
            <person name="Van Bel M."/>
            <person name="Meyberg R."/>
            <person name="Vives C."/>
            <person name="Morata J."/>
            <person name="Symeonidi A."/>
            <person name="Hiss M."/>
            <person name="Muchero W."/>
            <person name="Kamisugi Y."/>
            <person name="Saleh O."/>
            <person name="Blanc G."/>
            <person name="Decker E.L."/>
            <person name="van Gessel N."/>
            <person name="Grimwood J."/>
            <person name="Hayes R.D."/>
            <person name="Graham S.W."/>
            <person name="Gunter L.E."/>
            <person name="McDaniel S.F."/>
            <person name="Hoernstein S.N.W."/>
            <person name="Larsson A."/>
            <person name="Li F.W."/>
            <person name="Perroud P.F."/>
            <person name="Phillips J."/>
            <person name="Ranjan P."/>
            <person name="Rokshar D.S."/>
            <person name="Rothfels C.J."/>
            <person name="Schneider L."/>
            <person name="Shu S."/>
            <person name="Stevenson D.W."/>
            <person name="Thummler F."/>
            <person name="Tillich M."/>
            <person name="Villarreal Aguilar J.C."/>
            <person name="Widiez T."/>
            <person name="Wong G.K."/>
            <person name="Wymore A."/>
            <person name="Zhang Y."/>
            <person name="Zimmer A.D."/>
            <person name="Quatrano R.S."/>
            <person name="Mayer K.F.X."/>
            <person name="Goodstein D."/>
            <person name="Casacuberta J.M."/>
            <person name="Vandepoele K."/>
            <person name="Reski R."/>
            <person name="Cuming A.C."/>
            <person name="Tuskan G.A."/>
            <person name="Maumus F."/>
            <person name="Salse J."/>
            <person name="Schmutz J."/>
            <person name="Rensing S.A."/>
        </authorList>
    </citation>
    <scope>NUCLEOTIDE SEQUENCE [LARGE SCALE GENOMIC DNA]</scope>
    <source>
        <strain evidence="2 3">cv. Gransden 2004</strain>
    </source>
</reference>
<name>A0A2K1KE36_PHYPA</name>
<dbReference type="EMBL" id="ABEU02000006">
    <property type="protein sequence ID" value="PNR52046.1"/>
    <property type="molecule type" value="Genomic_DNA"/>
</dbReference>
<evidence type="ECO:0000313" key="3">
    <source>
        <dbReference type="Proteomes" id="UP000006727"/>
    </source>
</evidence>
<dbReference type="EnsemblPlants" id="Pp3c6_2830V3.1">
    <property type="protein sequence ID" value="PAC:32976624.CDS.1"/>
    <property type="gene ID" value="Pp3c6_2830"/>
</dbReference>
<reference evidence="1 3" key="1">
    <citation type="journal article" date="2008" name="Science">
        <title>The Physcomitrella genome reveals evolutionary insights into the conquest of land by plants.</title>
        <authorList>
            <person name="Rensing S."/>
            <person name="Lang D."/>
            <person name="Zimmer A."/>
            <person name="Terry A."/>
            <person name="Salamov A."/>
            <person name="Shapiro H."/>
            <person name="Nishiyama T."/>
            <person name="Perroud P.-F."/>
            <person name="Lindquist E."/>
            <person name="Kamisugi Y."/>
            <person name="Tanahashi T."/>
            <person name="Sakakibara K."/>
            <person name="Fujita T."/>
            <person name="Oishi K."/>
            <person name="Shin-I T."/>
            <person name="Kuroki Y."/>
            <person name="Toyoda A."/>
            <person name="Suzuki Y."/>
            <person name="Hashimoto A."/>
            <person name="Yamaguchi K."/>
            <person name="Sugano A."/>
            <person name="Kohara Y."/>
            <person name="Fujiyama A."/>
            <person name="Anterola A."/>
            <person name="Aoki S."/>
            <person name="Ashton N."/>
            <person name="Barbazuk W.B."/>
            <person name="Barker E."/>
            <person name="Bennetzen J."/>
            <person name="Bezanilla M."/>
            <person name="Blankenship R."/>
            <person name="Cho S.H."/>
            <person name="Dutcher S."/>
            <person name="Estelle M."/>
            <person name="Fawcett J.A."/>
            <person name="Gundlach H."/>
            <person name="Hanada K."/>
            <person name="Heyl A."/>
            <person name="Hicks K.A."/>
            <person name="Hugh J."/>
            <person name="Lohr M."/>
            <person name="Mayer K."/>
            <person name="Melkozernov A."/>
            <person name="Murata T."/>
            <person name="Nelson D."/>
            <person name="Pils B."/>
            <person name="Prigge M."/>
            <person name="Reiss B."/>
            <person name="Renner T."/>
            <person name="Rombauts S."/>
            <person name="Rushton P."/>
            <person name="Sanderfoot A."/>
            <person name="Schween G."/>
            <person name="Shiu S.-H."/>
            <person name="Stueber K."/>
            <person name="Theodoulou F.L."/>
            <person name="Tu H."/>
            <person name="Van de Peer Y."/>
            <person name="Verrier P.J."/>
            <person name="Waters E."/>
            <person name="Wood A."/>
            <person name="Yang L."/>
            <person name="Cove D."/>
            <person name="Cuming A."/>
            <person name="Hasebe M."/>
            <person name="Lucas S."/>
            <person name="Mishler D.B."/>
            <person name="Reski R."/>
            <person name="Grigoriev I."/>
            <person name="Quatrano R.S."/>
            <person name="Boore J.L."/>
        </authorList>
    </citation>
    <scope>NUCLEOTIDE SEQUENCE [LARGE SCALE GENOMIC DNA]</scope>
    <source>
        <strain evidence="2 3">cv. Gransden 2004</strain>
    </source>
</reference>
<gene>
    <name evidence="1" type="ORF">PHYPA_008420</name>
</gene>
<keyword evidence="3" id="KW-1185">Reference proteome</keyword>